<dbReference type="AlphaFoldDB" id="A0A1W1C1J6"/>
<evidence type="ECO:0000259" key="2">
    <source>
        <dbReference type="Pfam" id="PF17129"/>
    </source>
</evidence>
<dbReference type="SUPFAM" id="SSF53187">
    <property type="entry name" value="Zn-dependent exopeptidases"/>
    <property type="match status" value="1"/>
</dbReference>
<dbReference type="EMBL" id="FPHE01000092">
    <property type="protein sequence ID" value="SFV59636.1"/>
    <property type="molecule type" value="Genomic_DNA"/>
</dbReference>
<accession>A0A1W1C1J6</accession>
<gene>
    <name evidence="3" type="ORF">MNB_SV-12-1318</name>
</gene>
<organism evidence="3">
    <name type="scientific">hydrothermal vent metagenome</name>
    <dbReference type="NCBI Taxonomy" id="652676"/>
    <lineage>
        <taxon>unclassified sequences</taxon>
        <taxon>metagenomes</taxon>
        <taxon>ecological metagenomes</taxon>
    </lineage>
</organism>
<dbReference type="InterPro" id="IPR033397">
    <property type="entry name" value="Metallo_peptidase_C"/>
</dbReference>
<evidence type="ECO:0000313" key="3">
    <source>
        <dbReference type="EMBL" id="SFV59636.1"/>
    </source>
</evidence>
<dbReference type="Gene3D" id="3.40.630.10">
    <property type="entry name" value="Zn peptidases"/>
    <property type="match status" value="1"/>
</dbReference>
<feature type="domain" description="Metallo-carboxypeptidase C-terminal" evidence="2">
    <location>
        <begin position="337"/>
        <end position="428"/>
    </location>
</feature>
<reference evidence="3" key="1">
    <citation type="submission" date="2016-10" db="EMBL/GenBank/DDBJ databases">
        <authorList>
            <person name="de Groot N.N."/>
        </authorList>
    </citation>
    <scope>NUCLEOTIDE SEQUENCE</scope>
</reference>
<dbReference type="Pfam" id="PF17033">
    <property type="entry name" value="Peptidase_M99"/>
    <property type="match status" value="1"/>
</dbReference>
<sequence length="430" mass="49755">MIRVWLLISILFLSLFGAHKHFSIYKKEGNIKGNTLLVIGGIHGNEPGGYFAPSILASRYKIIKGALWVVPNLNFDSDLRNRRGIYGDMNRKFAYIKPNDKDFIIIKDIKKIILNPKVDLILNLHDGHGFYREAWENSIFNPSAWGQACIIDQKNIDSKKFGRLSDIANSVAKELNQKLVKNRHIFNVKNTHTKFKDEQMRLSLTYFAIIHNKPAFAIETSKNIKQLYQKVFYQLRAIEGFMRKMGIKYSRDFKLNPVKIKKILRQYGVVTINGNTIINLDDVKPKLRYFPIKKRDNKIKGENPLLAILKRGRYFDVMIGNKKITTLVPDYKKQERCLKRVPMIIDGQKKSISVPSIVEVADSFSTNIGKKYRINVIGFSKKGIKNENSITIKKKDIASRYAMDSGGRKFRIEIYHQKRYCGMVVVNFKR</sequence>
<evidence type="ECO:0000259" key="1">
    <source>
        <dbReference type="Pfam" id="PF17033"/>
    </source>
</evidence>
<feature type="domain" description="D,L-carboxypeptidase peptidase" evidence="1">
    <location>
        <begin position="3"/>
        <end position="263"/>
    </location>
</feature>
<name>A0A1W1C1J6_9ZZZZ</name>
<dbReference type="Pfam" id="PF17129">
    <property type="entry name" value="Peptidase_M99_C"/>
    <property type="match status" value="1"/>
</dbReference>
<protein>
    <submittedName>
        <fullName evidence="3">Putative periplasmic protein</fullName>
    </submittedName>
</protein>
<proteinExistence type="predicted"/>
<dbReference type="InterPro" id="IPR031489">
    <property type="entry name" value="Peptidase_M99"/>
</dbReference>